<evidence type="ECO:0000313" key="2">
    <source>
        <dbReference type="Proteomes" id="UP000295707"/>
    </source>
</evidence>
<keyword evidence="2" id="KW-1185">Reference proteome</keyword>
<dbReference type="Gene3D" id="3.40.630.30">
    <property type="match status" value="1"/>
</dbReference>
<dbReference type="PANTHER" id="PTHR47017">
    <property type="entry name" value="ACYL-COA"/>
    <property type="match status" value="1"/>
</dbReference>
<dbReference type="SUPFAM" id="SSF55729">
    <property type="entry name" value="Acyl-CoA N-acyltransferases (Nat)"/>
    <property type="match status" value="1"/>
</dbReference>
<gene>
    <name evidence="1" type="ORF">DFR30_1569</name>
</gene>
<dbReference type="PANTHER" id="PTHR47017:SF1">
    <property type="entry name" value="ACYL-COA"/>
    <property type="match status" value="1"/>
</dbReference>
<evidence type="ECO:0000313" key="1">
    <source>
        <dbReference type="EMBL" id="TCK18291.1"/>
    </source>
</evidence>
<name>A0A4R1HCE0_9GAMM</name>
<organism evidence="1 2">
    <name type="scientific">Thiogranum longum</name>
    <dbReference type="NCBI Taxonomy" id="1537524"/>
    <lineage>
        <taxon>Bacteria</taxon>
        <taxon>Pseudomonadati</taxon>
        <taxon>Pseudomonadota</taxon>
        <taxon>Gammaproteobacteria</taxon>
        <taxon>Chromatiales</taxon>
        <taxon>Ectothiorhodospiraceae</taxon>
        <taxon>Thiogranum</taxon>
    </lineage>
</organism>
<accession>A0A4R1HCE0</accession>
<dbReference type="AlphaFoldDB" id="A0A4R1HCE0"/>
<dbReference type="Proteomes" id="UP000295707">
    <property type="component" value="Unassembled WGS sequence"/>
</dbReference>
<dbReference type="EMBL" id="SMFX01000001">
    <property type="protein sequence ID" value="TCK18291.1"/>
    <property type="molecule type" value="Genomic_DNA"/>
</dbReference>
<protein>
    <submittedName>
        <fullName evidence="1">Uncharacterized protein</fullName>
    </submittedName>
</protein>
<reference evidence="1 2" key="1">
    <citation type="submission" date="2019-03" db="EMBL/GenBank/DDBJ databases">
        <title>Genomic Encyclopedia of Type Strains, Phase IV (KMG-IV): sequencing the most valuable type-strain genomes for metagenomic binning, comparative biology and taxonomic classification.</title>
        <authorList>
            <person name="Goeker M."/>
        </authorList>
    </citation>
    <scope>NUCLEOTIDE SEQUENCE [LARGE SCALE GENOMIC DNA]</scope>
    <source>
        <strain evidence="1 2">DSM 19610</strain>
    </source>
</reference>
<dbReference type="InterPro" id="IPR007434">
    <property type="entry name" value="FemAB-like"/>
</dbReference>
<dbReference type="Pfam" id="PF04339">
    <property type="entry name" value="FemAB_like"/>
    <property type="match status" value="1"/>
</dbReference>
<sequence>MPYPYGSRHRNDEAVRPSSLNLRYNAGMRLEILNSIDTIPAARWNAVSGTGNPFLRHEFMLALERNGCVGEQHGWLPRHLAAFDNNNDLVGAVPMYLKDNSYGEFVFDWSWAEAYQRAGLSYYPKAVVAIPYTPTPGPRILVHPQADRDTIASALIELARNGSQSENLSSLHWLFTDKDDTERLRQQGFLIRLGCQFHWKNRGYRDFEAFLSSFSARKRKKVRRERRYVQEQHIDIITVHGHEATDLQLQTMHDFYRITFEKKWGHPTLTLDFFREIAQTMGEQLVFFIAEKQQTMVAGAICFRGNDTLYGRHWGCYEDYHSLHFEACYYQGIEYCIKHGLNVFQPGAQGEHKISRGFLPTPTWSAHWIADDRFRGLIADFLEHETSAMNEYIEELNQRSPFREVVTA</sequence>
<dbReference type="InterPro" id="IPR016181">
    <property type="entry name" value="Acyl_CoA_acyltransferase"/>
</dbReference>
<proteinExistence type="predicted"/>
<comment type="caution">
    <text evidence="1">The sequence shown here is derived from an EMBL/GenBank/DDBJ whole genome shotgun (WGS) entry which is preliminary data.</text>
</comment>